<sequence>MGGYDFEWSFGGGTAMMIQIAHRESHDIDIFLDDPQLLGFIDPSRSGLHFNIAPTDYLGDGLHFQKFAFEDIGEIDFIVAGPLTEAPFVTREVEGRAVRLETIPEIIAKKVYYRGSEAKPRDIFDIAAAARSHLGDMVNALHAFPVQVSRTKAQLEKLNPEFVRLTIAQLMIMPDYEASAADSLDTALAVLDEVLVSPATR</sequence>
<protein>
    <recommendedName>
        <fullName evidence="3">Nucleotidyl transferase AbiEii/AbiGii toxin family protein</fullName>
    </recommendedName>
</protein>
<dbReference type="Pfam" id="PF08843">
    <property type="entry name" value="AbiEii"/>
    <property type="match status" value="1"/>
</dbReference>
<reference evidence="1 2" key="1">
    <citation type="submission" date="2016-08" db="EMBL/GenBank/DDBJ databases">
        <title>Whole genome sequence of Mesorhizobium sp. strain UASWS1009 isolated from industrial sewage.</title>
        <authorList>
            <person name="Crovadore J."/>
            <person name="Calmin G."/>
            <person name="Chablais R."/>
            <person name="Cochard B."/>
            <person name="Lefort F."/>
        </authorList>
    </citation>
    <scope>NUCLEOTIDE SEQUENCE [LARGE SCALE GENOMIC DNA]</scope>
    <source>
        <strain evidence="1 2">UASWS1009</strain>
    </source>
</reference>
<evidence type="ECO:0000313" key="1">
    <source>
        <dbReference type="EMBL" id="OCX22845.1"/>
    </source>
</evidence>
<keyword evidence="2" id="KW-1185">Reference proteome</keyword>
<name>A0A1C2E783_9HYPH</name>
<evidence type="ECO:0000313" key="2">
    <source>
        <dbReference type="Proteomes" id="UP000094412"/>
    </source>
</evidence>
<proteinExistence type="predicted"/>
<dbReference type="STRING" id="1566387.QV13_05200"/>
<dbReference type="AlphaFoldDB" id="A0A1C2E783"/>
<organism evidence="1 2">
    <name type="scientific">Mesorhizobium hungaricum</name>
    <dbReference type="NCBI Taxonomy" id="1566387"/>
    <lineage>
        <taxon>Bacteria</taxon>
        <taxon>Pseudomonadati</taxon>
        <taxon>Pseudomonadota</taxon>
        <taxon>Alphaproteobacteria</taxon>
        <taxon>Hyphomicrobiales</taxon>
        <taxon>Phyllobacteriaceae</taxon>
        <taxon>Mesorhizobium</taxon>
    </lineage>
</organism>
<dbReference type="Proteomes" id="UP000094412">
    <property type="component" value="Unassembled WGS sequence"/>
</dbReference>
<dbReference type="InterPro" id="IPR014942">
    <property type="entry name" value="AbiEii"/>
</dbReference>
<dbReference type="RefSeq" id="WP_065996845.1">
    <property type="nucleotide sequence ID" value="NZ_MDEO01000026.1"/>
</dbReference>
<gene>
    <name evidence="1" type="ORF">QV13_05200</name>
</gene>
<accession>A0A1C2E783</accession>
<evidence type="ECO:0008006" key="3">
    <source>
        <dbReference type="Google" id="ProtNLM"/>
    </source>
</evidence>
<comment type="caution">
    <text evidence="1">The sequence shown here is derived from an EMBL/GenBank/DDBJ whole genome shotgun (WGS) entry which is preliminary data.</text>
</comment>
<dbReference type="EMBL" id="MDEO01000026">
    <property type="protein sequence ID" value="OCX22845.1"/>
    <property type="molecule type" value="Genomic_DNA"/>
</dbReference>